<dbReference type="PANTHER" id="PTHR46910">
    <property type="entry name" value="TRANSCRIPTION FACTOR PDR1"/>
    <property type="match status" value="1"/>
</dbReference>
<evidence type="ECO:0000256" key="1">
    <source>
        <dbReference type="ARBA" id="ARBA00023242"/>
    </source>
</evidence>
<proteinExistence type="predicted"/>
<organism evidence="3 4">
    <name type="scientific">Ophiobolus disseminans</name>
    <dbReference type="NCBI Taxonomy" id="1469910"/>
    <lineage>
        <taxon>Eukaryota</taxon>
        <taxon>Fungi</taxon>
        <taxon>Dikarya</taxon>
        <taxon>Ascomycota</taxon>
        <taxon>Pezizomycotina</taxon>
        <taxon>Dothideomycetes</taxon>
        <taxon>Pleosporomycetidae</taxon>
        <taxon>Pleosporales</taxon>
        <taxon>Pleosporineae</taxon>
        <taxon>Phaeosphaeriaceae</taxon>
        <taxon>Ophiobolus</taxon>
    </lineage>
</organism>
<dbReference type="AlphaFoldDB" id="A0A6A6ZLL9"/>
<dbReference type="CDD" id="cd12148">
    <property type="entry name" value="fungal_TF_MHR"/>
    <property type="match status" value="1"/>
</dbReference>
<feature type="domain" description="Xylanolytic transcriptional activator regulatory" evidence="2">
    <location>
        <begin position="137"/>
        <end position="223"/>
    </location>
</feature>
<evidence type="ECO:0000259" key="2">
    <source>
        <dbReference type="Pfam" id="PF04082"/>
    </source>
</evidence>
<dbReference type="InterPro" id="IPR007219">
    <property type="entry name" value="XnlR_reg_dom"/>
</dbReference>
<dbReference type="PANTHER" id="PTHR46910:SF5">
    <property type="entry name" value="ZN(II)2CYS6 TRANSCRIPTION FACTOR (EUROFUNG)"/>
    <property type="match status" value="1"/>
</dbReference>
<dbReference type="EMBL" id="MU006238">
    <property type="protein sequence ID" value="KAF2821137.1"/>
    <property type="molecule type" value="Genomic_DNA"/>
</dbReference>
<evidence type="ECO:0000313" key="3">
    <source>
        <dbReference type="EMBL" id="KAF2821137.1"/>
    </source>
</evidence>
<dbReference type="GO" id="GO:0003677">
    <property type="term" value="F:DNA binding"/>
    <property type="evidence" value="ECO:0007669"/>
    <property type="project" value="InterPro"/>
</dbReference>
<dbReference type="OrthoDB" id="103819at2759"/>
<evidence type="ECO:0000313" key="4">
    <source>
        <dbReference type="Proteomes" id="UP000799424"/>
    </source>
</evidence>
<dbReference type="GO" id="GO:0003700">
    <property type="term" value="F:DNA-binding transcription factor activity"/>
    <property type="evidence" value="ECO:0007669"/>
    <property type="project" value="InterPro"/>
</dbReference>
<sequence>MSFVTHLSQTTKHEIVVGTRSTRVANILEDISAPSVELLYWMLRELKGSSIGPHVLDYFKHVSPKSLKTMGLALISRTGDAETLLLYSICVNSAIYKFINTVLSEGGRGSIEDGMRNEAARYLQSVQLAMTRVHLLSAPSLLFVQSLLCSAFISQGQGDSVHCWAFISAACKICEDLNLETQVNACQTETEDNLELYYCYVWCHILDKNYSMMLGRTRCLLNHEGLDSVFSSPLNRSLSALLSTYLLFVPVQAIYILELHPLKISNKKALLSRVEYVVADLLDRLKRVHARINELHGPSESWSGLHMGTELTTIQFSYHSLRTSILRSKQICLPAQPYVDYDCLESARMAMSTLRGIQEAALTLTDIRSHVAYIHWTVLYHPLTPFFVLFCNVVATSDPNDFYTLKRVKDELEGLVELSTSIAKLQTLFKSFIELCEGLVSEKRQKVIEANVELEFQPSQAQLMSLATSQSSNYASDAAVLASTSDPYSFTQPMSTTFVTPATDFTFTSGGTPSGMDPGWGLFDVQPTLDWLDADFSIFDSRQCQQE</sequence>
<reference evidence="3" key="1">
    <citation type="journal article" date="2020" name="Stud. Mycol.">
        <title>101 Dothideomycetes genomes: a test case for predicting lifestyles and emergence of pathogens.</title>
        <authorList>
            <person name="Haridas S."/>
            <person name="Albert R."/>
            <person name="Binder M."/>
            <person name="Bloem J."/>
            <person name="Labutti K."/>
            <person name="Salamov A."/>
            <person name="Andreopoulos B."/>
            <person name="Baker S."/>
            <person name="Barry K."/>
            <person name="Bills G."/>
            <person name="Bluhm B."/>
            <person name="Cannon C."/>
            <person name="Castanera R."/>
            <person name="Culley D."/>
            <person name="Daum C."/>
            <person name="Ezra D."/>
            <person name="Gonzalez J."/>
            <person name="Henrissat B."/>
            <person name="Kuo A."/>
            <person name="Liang C."/>
            <person name="Lipzen A."/>
            <person name="Lutzoni F."/>
            <person name="Magnuson J."/>
            <person name="Mondo S."/>
            <person name="Nolan M."/>
            <person name="Ohm R."/>
            <person name="Pangilinan J."/>
            <person name="Park H.-J."/>
            <person name="Ramirez L."/>
            <person name="Alfaro M."/>
            <person name="Sun H."/>
            <person name="Tritt A."/>
            <person name="Yoshinaga Y."/>
            <person name="Zwiers L.-H."/>
            <person name="Turgeon B."/>
            <person name="Goodwin S."/>
            <person name="Spatafora J."/>
            <person name="Crous P."/>
            <person name="Grigoriev I."/>
        </authorList>
    </citation>
    <scope>NUCLEOTIDE SEQUENCE</scope>
    <source>
        <strain evidence="3">CBS 113818</strain>
    </source>
</reference>
<keyword evidence="4" id="KW-1185">Reference proteome</keyword>
<name>A0A6A6ZLL9_9PLEO</name>
<dbReference type="Pfam" id="PF04082">
    <property type="entry name" value="Fungal_trans"/>
    <property type="match status" value="1"/>
</dbReference>
<dbReference type="GO" id="GO:0008270">
    <property type="term" value="F:zinc ion binding"/>
    <property type="evidence" value="ECO:0007669"/>
    <property type="project" value="InterPro"/>
</dbReference>
<dbReference type="Proteomes" id="UP000799424">
    <property type="component" value="Unassembled WGS sequence"/>
</dbReference>
<gene>
    <name evidence="3" type="ORF">CC86DRAFT_411439</name>
</gene>
<dbReference type="InterPro" id="IPR050987">
    <property type="entry name" value="AtrR-like"/>
</dbReference>
<protein>
    <recommendedName>
        <fullName evidence="2">Xylanolytic transcriptional activator regulatory domain-containing protein</fullName>
    </recommendedName>
</protein>
<dbReference type="GO" id="GO:0006351">
    <property type="term" value="P:DNA-templated transcription"/>
    <property type="evidence" value="ECO:0007669"/>
    <property type="project" value="InterPro"/>
</dbReference>
<accession>A0A6A6ZLL9</accession>
<keyword evidence="1" id="KW-0539">Nucleus</keyword>